<comment type="caution">
    <text evidence="1">The sequence shown here is derived from an EMBL/GenBank/DDBJ whole genome shotgun (WGS) entry which is preliminary data.</text>
</comment>
<dbReference type="AlphaFoldDB" id="A0A2K3MG15"/>
<dbReference type="Proteomes" id="UP000236291">
    <property type="component" value="Unassembled WGS sequence"/>
</dbReference>
<gene>
    <name evidence="1" type="ORF">L195_g045862</name>
</gene>
<dbReference type="EMBL" id="ASHM01060734">
    <property type="protein sequence ID" value="PNX89740.1"/>
    <property type="molecule type" value="Genomic_DNA"/>
</dbReference>
<proteinExistence type="predicted"/>
<organism evidence="1 2">
    <name type="scientific">Trifolium pratense</name>
    <name type="common">Red clover</name>
    <dbReference type="NCBI Taxonomy" id="57577"/>
    <lineage>
        <taxon>Eukaryota</taxon>
        <taxon>Viridiplantae</taxon>
        <taxon>Streptophyta</taxon>
        <taxon>Embryophyta</taxon>
        <taxon>Tracheophyta</taxon>
        <taxon>Spermatophyta</taxon>
        <taxon>Magnoliopsida</taxon>
        <taxon>eudicotyledons</taxon>
        <taxon>Gunneridae</taxon>
        <taxon>Pentapetalae</taxon>
        <taxon>rosids</taxon>
        <taxon>fabids</taxon>
        <taxon>Fabales</taxon>
        <taxon>Fabaceae</taxon>
        <taxon>Papilionoideae</taxon>
        <taxon>50 kb inversion clade</taxon>
        <taxon>NPAAA clade</taxon>
        <taxon>Hologalegina</taxon>
        <taxon>IRL clade</taxon>
        <taxon>Trifolieae</taxon>
        <taxon>Trifolium</taxon>
    </lineage>
</organism>
<evidence type="ECO:0000313" key="1">
    <source>
        <dbReference type="EMBL" id="PNX89740.1"/>
    </source>
</evidence>
<protein>
    <submittedName>
        <fullName evidence="1">Uncharacterized protein</fullName>
    </submittedName>
</protein>
<accession>A0A2K3MG15</accession>
<evidence type="ECO:0000313" key="2">
    <source>
        <dbReference type="Proteomes" id="UP000236291"/>
    </source>
</evidence>
<sequence length="33" mass="3959">MSEMMGETWSVVIWCLRDKELTEIAKKVDLEMR</sequence>
<name>A0A2K3MG15_TRIPR</name>
<reference evidence="1 2" key="1">
    <citation type="journal article" date="2014" name="Am. J. Bot.">
        <title>Genome assembly and annotation for red clover (Trifolium pratense; Fabaceae).</title>
        <authorList>
            <person name="Istvanek J."/>
            <person name="Jaros M."/>
            <person name="Krenek A."/>
            <person name="Repkova J."/>
        </authorList>
    </citation>
    <scope>NUCLEOTIDE SEQUENCE [LARGE SCALE GENOMIC DNA]</scope>
    <source>
        <strain evidence="2">cv. Tatra</strain>
        <tissue evidence="1">Young leaves</tissue>
    </source>
</reference>
<reference evidence="1 2" key="2">
    <citation type="journal article" date="2017" name="Front. Plant Sci.">
        <title>Gene Classification and Mining of Molecular Markers Useful in Red Clover (Trifolium pratense) Breeding.</title>
        <authorList>
            <person name="Istvanek J."/>
            <person name="Dluhosova J."/>
            <person name="Dluhos P."/>
            <person name="Patkova L."/>
            <person name="Nedelnik J."/>
            <person name="Repkova J."/>
        </authorList>
    </citation>
    <scope>NUCLEOTIDE SEQUENCE [LARGE SCALE GENOMIC DNA]</scope>
    <source>
        <strain evidence="2">cv. Tatra</strain>
        <tissue evidence="1">Young leaves</tissue>
    </source>
</reference>
<feature type="non-terminal residue" evidence="1">
    <location>
        <position position="33"/>
    </location>
</feature>